<evidence type="ECO:0000256" key="6">
    <source>
        <dbReference type="ARBA" id="ARBA00023315"/>
    </source>
</evidence>
<evidence type="ECO:0008006" key="9">
    <source>
        <dbReference type="Google" id="ProtNLM"/>
    </source>
</evidence>
<keyword evidence="2" id="KW-1003">Cell membrane</keyword>
<keyword evidence="5" id="KW-0472">Membrane</keyword>
<dbReference type="CDD" id="cd07984">
    <property type="entry name" value="LPLAT_LABLAT-like"/>
    <property type="match status" value="1"/>
</dbReference>
<evidence type="ECO:0000256" key="3">
    <source>
        <dbReference type="ARBA" id="ARBA00022519"/>
    </source>
</evidence>
<comment type="caution">
    <text evidence="7">The sequence shown here is derived from an EMBL/GenBank/DDBJ whole genome shotgun (WGS) entry which is preliminary data.</text>
</comment>
<name>A0A2M7E761_9BACT</name>
<keyword evidence="3" id="KW-0997">Cell inner membrane</keyword>
<keyword evidence="6" id="KW-0012">Acyltransferase</keyword>
<protein>
    <recommendedName>
        <fullName evidence="9">Lipid A biosynthesis acyltransferase</fullName>
    </recommendedName>
</protein>
<sequence length="286" mass="32691">MIFLFHFYCFLGLHLPLRLSYFIARRIADFYYLFARRRREGVESNIRQVLAFQSQGSANRFLVKRYAKEAFYNFARYILEFCYLPKINRSNFEKFVAIKGKEYLDQAFAQGKGVVSITAHLGNWELGGAIAGLLGYPMNAVALSHKKPGINKMFIERREGQGVKIISLEKGLKKIIRVLKNNEIIALLGDRLIGDKGIEMEFFGRKTKLPQGPAALALKLGCPIVPGFLVRIKEGKLLLVFEPPILPTVTGNKEKDLEELAQRALKIVEKYISAYPSQWLIFQPIW</sequence>
<keyword evidence="4" id="KW-0808">Transferase</keyword>
<evidence type="ECO:0000313" key="8">
    <source>
        <dbReference type="Proteomes" id="UP000228886"/>
    </source>
</evidence>
<dbReference type="PANTHER" id="PTHR30606:SF10">
    <property type="entry name" value="PHOSPHATIDYLINOSITOL MANNOSIDE ACYLTRANSFERASE"/>
    <property type="match status" value="1"/>
</dbReference>
<dbReference type="GO" id="GO:0016746">
    <property type="term" value="F:acyltransferase activity"/>
    <property type="evidence" value="ECO:0007669"/>
    <property type="project" value="UniProtKB-KW"/>
</dbReference>
<dbReference type="EMBL" id="PETL01000325">
    <property type="protein sequence ID" value="PIV63553.1"/>
    <property type="molecule type" value="Genomic_DNA"/>
</dbReference>
<dbReference type="Proteomes" id="UP000228886">
    <property type="component" value="Unassembled WGS sequence"/>
</dbReference>
<reference evidence="8" key="1">
    <citation type="submission" date="2017-09" db="EMBL/GenBank/DDBJ databases">
        <title>Depth-based differentiation of microbial function through sediment-hosted aquifers and enrichment of novel symbionts in the deep terrestrial subsurface.</title>
        <authorList>
            <person name="Probst A.J."/>
            <person name="Ladd B."/>
            <person name="Jarett J.K."/>
            <person name="Geller-Mcgrath D.E."/>
            <person name="Sieber C.M.K."/>
            <person name="Emerson J.B."/>
            <person name="Anantharaman K."/>
            <person name="Thomas B.C."/>
            <person name="Malmstrom R."/>
            <person name="Stieglmeier M."/>
            <person name="Klingl A."/>
            <person name="Woyke T."/>
            <person name="Ryan C.M."/>
            <person name="Banfield J.F."/>
        </authorList>
    </citation>
    <scope>NUCLEOTIDE SEQUENCE [LARGE SCALE GENOMIC DNA]</scope>
</reference>
<accession>A0A2M7E761</accession>
<dbReference type="GO" id="GO:0005886">
    <property type="term" value="C:plasma membrane"/>
    <property type="evidence" value="ECO:0007669"/>
    <property type="project" value="UniProtKB-SubCell"/>
</dbReference>
<comment type="subcellular location">
    <subcellularLocation>
        <location evidence="1">Cell inner membrane</location>
    </subcellularLocation>
</comment>
<organism evidence="7 8">
    <name type="scientific">bacterium (Candidatus Ratteibacteria) CG01_land_8_20_14_3_00_40_19</name>
    <dbReference type="NCBI Taxonomy" id="2014290"/>
    <lineage>
        <taxon>Bacteria</taxon>
        <taxon>Candidatus Ratteibacteria</taxon>
    </lineage>
</organism>
<dbReference type="PANTHER" id="PTHR30606">
    <property type="entry name" value="LIPID A BIOSYNTHESIS LAUROYL ACYLTRANSFERASE"/>
    <property type="match status" value="1"/>
</dbReference>
<dbReference type="InterPro" id="IPR004960">
    <property type="entry name" value="LipA_acyltrans"/>
</dbReference>
<evidence type="ECO:0000256" key="2">
    <source>
        <dbReference type="ARBA" id="ARBA00022475"/>
    </source>
</evidence>
<evidence type="ECO:0000313" key="7">
    <source>
        <dbReference type="EMBL" id="PIV63553.1"/>
    </source>
</evidence>
<gene>
    <name evidence="7" type="ORF">COS11_06830</name>
</gene>
<dbReference type="GO" id="GO:0009247">
    <property type="term" value="P:glycolipid biosynthetic process"/>
    <property type="evidence" value="ECO:0007669"/>
    <property type="project" value="UniProtKB-ARBA"/>
</dbReference>
<evidence type="ECO:0000256" key="1">
    <source>
        <dbReference type="ARBA" id="ARBA00004533"/>
    </source>
</evidence>
<evidence type="ECO:0000256" key="5">
    <source>
        <dbReference type="ARBA" id="ARBA00023136"/>
    </source>
</evidence>
<proteinExistence type="predicted"/>
<dbReference type="AlphaFoldDB" id="A0A2M7E761"/>
<evidence type="ECO:0000256" key="4">
    <source>
        <dbReference type="ARBA" id="ARBA00022679"/>
    </source>
</evidence>
<dbReference type="Pfam" id="PF03279">
    <property type="entry name" value="Lip_A_acyltrans"/>
    <property type="match status" value="1"/>
</dbReference>